<keyword evidence="2" id="KW-1185">Reference proteome</keyword>
<proteinExistence type="predicted"/>
<dbReference type="Proteomes" id="UP000232883">
    <property type="component" value="Chromosome"/>
</dbReference>
<dbReference type="InterPro" id="IPR022289">
    <property type="entry name" value="PRTRC_protein-C"/>
</dbReference>
<organism evidence="1 2">
    <name type="scientific">Spirosoma pollinicola</name>
    <dbReference type="NCBI Taxonomy" id="2057025"/>
    <lineage>
        <taxon>Bacteria</taxon>
        <taxon>Pseudomonadati</taxon>
        <taxon>Bacteroidota</taxon>
        <taxon>Cytophagia</taxon>
        <taxon>Cytophagales</taxon>
        <taxon>Cytophagaceae</taxon>
        <taxon>Spirosoma</taxon>
    </lineage>
</organism>
<dbReference type="OrthoDB" id="6912309at2"/>
<dbReference type="AlphaFoldDB" id="A0A2K8Z295"/>
<evidence type="ECO:0000313" key="2">
    <source>
        <dbReference type="Proteomes" id="UP000232883"/>
    </source>
</evidence>
<dbReference type="EMBL" id="CP025096">
    <property type="protein sequence ID" value="AUD03993.1"/>
    <property type="molecule type" value="Genomic_DNA"/>
</dbReference>
<gene>
    <name evidence="1" type="ORF">CWM47_20485</name>
</gene>
<dbReference type="RefSeq" id="WP_100990059.1">
    <property type="nucleotide sequence ID" value="NZ_CP025096.1"/>
</dbReference>
<dbReference type="NCBIfam" id="TIGR03738">
    <property type="entry name" value="PRTRC_C"/>
    <property type="match status" value="1"/>
</dbReference>
<evidence type="ECO:0000313" key="1">
    <source>
        <dbReference type="EMBL" id="AUD03993.1"/>
    </source>
</evidence>
<accession>A0A2K8Z295</accession>
<reference evidence="1 2" key="1">
    <citation type="submission" date="2017-11" db="EMBL/GenBank/DDBJ databases">
        <title>Taxonomic description and genome sequences of Spirosoma HA7 sp. nov., isolated from pollen microhabitat of Corylus avellana.</title>
        <authorList>
            <person name="Ambika Manirajan B."/>
            <person name="Suarez C."/>
            <person name="Ratering S."/>
            <person name="Geissler-Plaum R."/>
            <person name="Cardinale M."/>
            <person name="Sylvia S."/>
        </authorList>
    </citation>
    <scope>NUCLEOTIDE SEQUENCE [LARGE SCALE GENOMIC DNA]</scope>
    <source>
        <strain evidence="1 2">HA7</strain>
    </source>
</reference>
<sequence length="73" mass="8253">MNLIATTYKRVFIIQDKGQPVELADPERSLSPQAVLNFYANSYPLLTTAKVSEGQVRNDRIEYRFDSVMGTKG</sequence>
<dbReference type="Pfam" id="PF14454">
    <property type="entry name" value="Prok_Ub"/>
    <property type="match status" value="1"/>
</dbReference>
<name>A0A2K8Z295_9BACT</name>
<dbReference type="KEGG" id="spir:CWM47_20485"/>
<dbReference type="InterPro" id="IPR032866">
    <property type="entry name" value="Prok_Ub"/>
</dbReference>
<protein>
    <submittedName>
        <fullName evidence="1">PRTRC system protein C</fullName>
    </submittedName>
</protein>